<reference evidence="8" key="1">
    <citation type="submission" date="2023-04" db="EMBL/GenBank/DDBJ databases">
        <title>Black Yeasts Isolated from many extreme environments.</title>
        <authorList>
            <person name="Coleine C."/>
            <person name="Stajich J.E."/>
            <person name="Selbmann L."/>
        </authorList>
    </citation>
    <scope>NUCLEOTIDE SEQUENCE</scope>
    <source>
        <strain evidence="8">CCFEE 5312</strain>
    </source>
</reference>
<proteinExistence type="inferred from homology"/>
<evidence type="ECO:0000256" key="6">
    <source>
        <dbReference type="SAM" id="SignalP"/>
    </source>
</evidence>
<dbReference type="Gene3D" id="3.40.830.10">
    <property type="entry name" value="LigB-like"/>
    <property type="match status" value="1"/>
</dbReference>
<comment type="caution">
    <text evidence="8">The sequence shown here is derived from an EMBL/GenBank/DDBJ whole genome shotgun (WGS) entry which is preliminary data.</text>
</comment>
<keyword evidence="3" id="KW-0479">Metal-binding</keyword>
<evidence type="ECO:0000313" key="9">
    <source>
        <dbReference type="Proteomes" id="UP001271007"/>
    </source>
</evidence>
<evidence type="ECO:0000313" key="8">
    <source>
        <dbReference type="EMBL" id="KAK3057225.1"/>
    </source>
</evidence>
<dbReference type="SUPFAM" id="SSF53213">
    <property type="entry name" value="LigB-like"/>
    <property type="match status" value="1"/>
</dbReference>
<dbReference type="PANTHER" id="PTHR30096">
    <property type="entry name" value="4,5-DOPA DIOXYGENASE EXTRADIOL-LIKE PROTEIN"/>
    <property type="match status" value="1"/>
</dbReference>
<dbReference type="EMBL" id="JAWDJX010000004">
    <property type="protein sequence ID" value="KAK3057225.1"/>
    <property type="molecule type" value="Genomic_DNA"/>
</dbReference>
<gene>
    <name evidence="8" type="ORF">LTR09_002264</name>
</gene>
<keyword evidence="4" id="KW-0862">Zinc</keyword>
<dbReference type="GO" id="GO:0016702">
    <property type="term" value="F:oxidoreductase activity, acting on single donors with incorporation of molecular oxygen, incorporation of two atoms of oxygen"/>
    <property type="evidence" value="ECO:0007669"/>
    <property type="project" value="UniProtKB-ARBA"/>
</dbReference>
<feature type="chain" id="PRO_5042502830" description="Extradiol ring-cleavage dioxygenase class III enzyme subunit B domain-containing protein" evidence="6">
    <location>
        <begin position="24"/>
        <end position="340"/>
    </location>
</feature>
<dbReference type="InterPro" id="IPR014436">
    <property type="entry name" value="Extradiol_dOase_DODA"/>
</dbReference>
<evidence type="ECO:0000256" key="3">
    <source>
        <dbReference type="ARBA" id="ARBA00022723"/>
    </source>
</evidence>
<evidence type="ECO:0000256" key="5">
    <source>
        <dbReference type="ARBA" id="ARBA00023002"/>
    </source>
</evidence>
<organism evidence="8 9">
    <name type="scientific">Extremus antarcticus</name>
    <dbReference type="NCBI Taxonomy" id="702011"/>
    <lineage>
        <taxon>Eukaryota</taxon>
        <taxon>Fungi</taxon>
        <taxon>Dikarya</taxon>
        <taxon>Ascomycota</taxon>
        <taxon>Pezizomycotina</taxon>
        <taxon>Dothideomycetes</taxon>
        <taxon>Dothideomycetidae</taxon>
        <taxon>Mycosphaerellales</taxon>
        <taxon>Extremaceae</taxon>
        <taxon>Extremus</taxon>
    </lineage>
</organism>
<keyword evidence="6" id="KW-0732">Signal</keyword>
<name>A0AAJ0LW10_9PEZI</name>
<dbReference type="Proteomes" id="UP001271007">
    <property type="component" value="Unassembled WGS sequence"/>
</dbReference>
<dbReference type="Pfam" id="PF02900">
    <property type="entry name" value="LigB"/>
    <property type="match status" value="1"/>
</dbReference>
<evidence type="ECO:0000256" key="4">
    <source>
        <dbReference type="ARBA" id="ARBA00022833"/>
    </source>
</evidence>
<dbReference type="PANTHER" id="PTHR30096:SF0">
    <property type="entry name" value="4,5-DOPA DIOXYGENASE EXTRADIOL-LIKE PROTEIN"/>
    <property type="match status" value="1"/>
</dbReference>
<accession>A0AAJ0LW10</accession>
<comment type="cofactor">
    <cofactor evidence="1">
        <name>Zn(2+)</name>
        <dbReference type="ChEBI" id="CHEBI:29105"/>
    </cofactor>
</comment>
<evidence type="ECO:0000256" key="1">
    <source>
        <dbReference type="ARBA" id="ARBA00001947"/>
    </source>
</evidence>
<feature type="signal peptide" evidence="6">
    <location>
        <begin position="1"/>
        <end position="23"/>
    </location>
</feature>
<feature type="domain" description="Extradiol ring-cleavage dioxygenase class III enzyme subunit B" evidence="7">
    <location>
        <begin position="65"/>
        <end position="315"/>
    </location>
</feature>
<sequence>MPLRLPWLTIILLGILLASLPFAIKKNNYELASSLTKPFQRAQLAYRSLFTSTTTTAMAPRTPVYFLSHGGPNLIHDQAHPAYRTLQSLGHEITHSVRPKALLVISAHWQSDSPSNIQVSSPSTQELLYDYYGFPSDYYNLSYPATGSPQLAERVVRVLGEGGIKAEAVERGLDHGVFIPFMAAFDSKENPLNIPIVSMGLFGSDDGAAHFRLGEALACLRDEGVVIIASGMAVHNLRDFRRAMQGGFVGGVAKPMEYCESFDEALKVAVETPPKGRKEAMLGLLKRGDARKAHPSLEHLLPVYVGAGAAGEDGGKRVWTMCEGSLSWGMVRFGEVAKSG</sequence>
<keyword evidence="5" id="KW-0560">Oxidoreductase</keyword>
<dbReference type="CDD" id="cd07363">
    <property type="entry name" value="45_DOPA_Dioxygenase"/>
    <property type="match status" value="1"/>
</dbReference>
<dbReference type="GO" id="GO:0008198">
    <property type="term" value="F:ferrous iron binding"/>
    <property type="evidence" value="ECO:0007669"/>
    <property type="project" value="InterPro"/>
</dbReference>
<keyword evidence="9" id="KW-1185">Reference proteome</keyword>
<evidence type="ECO:0000256" key="2">
    <source>
        <dbReference type="ARBA" id="ARBA00007581"/>
    </source>
</evidence>
<dbReference type="AlphaFoldDB" id="A0AAJ0LW10"/>
<protein>
    <recommendedName>
        <fullName evidence="7">Extradiol ring-cleavage dioxygenase class III enzyme subunit B domain-containing protein</fullName>
    </recommendedName>
</protein>
<dbReference type="GO" id="GO:0008270">
    <property type="term" value="F:zinc ion binding"/>
    <property type="evidence" value="ECO:0007669"/>
    <property type="project" value="InterPro"/>
</dbReference>
<comment type="similarity">
    <text evidence="2">Belongs to the DODA-type extradiol aromatic ring-opening dioxygenase family.</text>
</comment>
<evidence type="ECO:0000259" key="7">
    <source>
        <dbReference type="Pfam" id="PF02900"/>
    </source>
</evidence>
<dbReference type="InterPro" id="IPR004183">
    <property type="entry name" value="Xdiol_dOase_suB"/>
</dbReference>